<proteinExistence type="predicted"/>
<evidence type="ECO:0000313" key="2">
    <source>
        <dbReference type="EMBL" id="CEM25821.1"/>
    </source>
</evidence>
<dbReference type="AlphaFoldDB" id="A0A0G4GAR1"/>
<accession>A0A0G4GAR1</accession>
<reference evidence="2" key="1">
    <citation type="submission" date="2014-11" db="EMBL/GenBank/DDBJ databases">
        <authorList>
            <person name="Otto D Thomas"/>
            <person name="Naeem Raeece"/>
        </authorList>
    </citation>
    <scope>NUCLEOTIDE SEQUENCE</scope>
</reference>
<gene>
    <name evidence="2" type="ORF">Cvel_20937</name>
</gene>
<organism evidence="2">
    <name type="scientific">Chromera velia CCMP2878</name>
    <dbReference type="NCBI Taxonomy" id="1169474"/>
    <lineage>
        <taxon>Eukaryota</taxon>
        <taxon>Sar</taxon>
        <taxon>Alveolata</taxon>
        <taxon>Colpodellida</taxon>
        <taxon>Chromeraceae</taxon>
        <taxon>Chromera</taxon>
    </lineage>
</organism>
<dbReference type="EMBL" id="CDMZ01001019">
    <property type="protein sequence ID" value="CEM25821.1"/>
    <property type="molecule type" value="Genomic_DNA"/>
</dbReference>
<sequence length="84" mass="9168">MLVVERFRNFVLLLEALDRFKNISILHMQKNSQALLAEGRTLAENLVEAAGGPSTAASSGKRNPQSTSRRSPADTEGLLKKSKT</sequence>
<name>A0A0G4GAR1_9ALVE</name>
<evidence type="ECO:0000256" key="1">
    <source>
        <dbReference type="SAM" id="MobiDB-lite"/>
    </source>
</evidence>
<feature type="compositionally biased region" description="Polar residues" evidence="1">
    <location>
        <begin position="61"/>
        <end position="70"/>
    </location>
</feature>
<feature type="region of interest" description="Disordered" evidence="1">
    <location>
        <begin position="47"/>
        <end position="84"/>
    </location>
</feature>
<protein>
    <submittedName>
        <fullName evidence="2">Uncharacterized protein</fullName>
    </submittedName>
</protein>
<dbReference type="VEuPathDB" id="CryptoDB:Cvel_20937"/>
<feature type="compositionally biased region" description="Basic and acidic residues" evidence="1">
    <location>
        <begin position="71"/>
        <end position="84"/>
    </location>
</feature>
<feature type="compositionally biased region" description="Low complexity" evidence="1">
    <location>
        <begin position="49"/>
        <end position="60"/>
    </location>
</feature>